<dbReference type="InterPro" id="IPR001471">
    <property type="entry name" value="AP2/ERF_dom"/>
</dbReference>
<evidence type="ECO:0000256" key="4">
    <source>
        <dbReference type="ARBA" id="ARBA00023163"/>
    </source>
</evidence>
<organism evidence="7 8">
    <name type="scientific">Sphagnum troendelagicum</name>
    <dbReference type="NCBI Taxonomy" id="128251"/>
    <lineage>
        <taxon>Eukaryota</taxon>
        <taxon>Viridiplantae</taxon>
        <taxon>Streptophyta</taxon>
        <taxon>Embryophyta</taxon>
        <taxon>Bryophyta</taxon>
        <taxon>Sphagnophytina</taxon>
        <taxon>Sphagnopsida</taxon>
        <taxon>Sphagnales</taxon>
        <taxon>Sphagnaceae</taxon>
        <taxon>Sphagnum</taxon>
    </lineage>
</organism>
<evidence type="ECO:0000259" key="6">
    <source>
        <dbReference type="PROSITE" id="PS51032"/>
    </source>
</evidence>
<gene>
    <name evidence="7" type="ORF">CSSPTR1EN2_LOCUS16617</name>
</gene>
<comment type="subcellular location">
    <subcellularLocation>
        <location evidence="1">Nucleus</location>
    </subcellularLocation>
</comment>
<accession>A0ABP0UL96</accession>
<evidence type="ECO:0000313" key="8">
    <source>
        <dbReference type="Proteomes" id="UP001497512"/>
    </source>
</evidence>
<protein>
    <recommendedName>
        <fullName evidence="6">AP2/ERF domain-containing protein</fullName>
    </recommendedName>
</protein>
<dbReference type="Proteomes" id="UP001497512">
    <property type="component" value="Chromosome 4"/>
</dbReference>
<evidence type="ECO:0000256" key="2">
    <source>
        <dbReference type="ARBA" id="ARBA00023015"/>
    </source>
</evidence>
<sequence>MPDHLHHCTEFPCPICTPAKPAKPAKGIWPGYSYRKDQMLYVAEIRPPEWRGKQKIGLGSYRTQIGAAMAFDVGIHYTNKNAGFNILSRAPRVPPLTSGLSFGDGNDVNAIREFVQKHTKEFVEKNERLVPGLPSGLSFQNSNDAENIRTFVRGEARKFVDVDEHHVETAPPPTSGPVEAADLGFQGTEALRAAGSPSSSSEDLALNPYMARVAKDKLLDNQADRIFWELLLMPAPLNPVEVKNQGSQDVKLTLPAALLPEKLPPSSNDQLVNLFPALFLSGIRSPMKACELLLSKTSPYFQASDALDTALP</sequence>
<keyword evidence="8" id="KW-1185">Reference proteome</keyword>
<evidence type="ECO:0000256" key="5">
    <source>
        <dbReference type="ARBA" id="ARBA00023242"/>
    </source>
</evidence>
<dbReference type="PROSITE" id="PS51032">
    <property type="entry name" value="AP2_ERF"/>
    <property type="match status" value="1"/>
</dbReference>
<dbReference type="EMBL" id="OZ019896">
    <property type="protein sequence ID" value="CAK9223008.1"/>
    <property type="molecule type" value="Genomic_DNA"/>
</dbReference>
<evidence type="ECO:0000313" key="7">
    <source>
        <dbReference type="EMBL" id="CAK9223008.1"/>
    </source>
</evidence>
<evidence type="ECO:0000256" key="1">
    <source>
        <dbReference type="ARBA" id="ARBA00004123"/>
    </source>
</evidence>
<keyword evidence="3" id="KW-0238">DNA-binding</keyword>
<evidence type="ECO:0000256" key="3">
    <source>
        <dbReference type="ARBA" id="ARBA00023125"/>
    </source>
</evidence>
<proteinExistence type="predicted"/>
<reference evidence="7" key="1">
    <citation type="submission" date="2024-02" db="EMBL/GenBank/DDBJ databases">
        <authorList>
            <consortium name="ELIXIR-Norway"/>
            <consortium name="Elixir Norway"/>
        </authorList>
    </citation>
    <scope>NUCLEOTIDE SEQUENCE</scope>
</reference>
<keyword evidence="2" id="KW-0805">Transcription regulation</keyword>
<name>A0ABP0UL96_9BRYO</name>
<keyword evidence="5" id="KW-0539">Nucleus</keyword>
<feature type="domain" description="AP2/ERF" evidence="6">
    <location>
        <begin position="24"/>
        <end position="90"/>
    </location>
</feature>
<keyword evidence="4" id="KW-0804">Transcription</keyword>